<dbReference type="HOGENOM" id="CLU_834116_0_0_1"/>
<name>A0A0C2ST35_AMAMK</name>
<protein>
    <submittedName>
        <fullName evidence="1">Uncharacterized protein</fullName>
    </submittedName>
</protein>
<dbReference type="InParanoid" id="A0A0C2ST35"/>
<reference evidence="1 2" key="1">
    <citation type="submission" date="2014-04" db="EMBL/GenBank/DDBJ databases">
        <title>Evolutionary Origins and Diversification of the Mycorrhizal Mutualists.</title>
        <authorList>
            <consortium name="DOE Joint Genome Institute"/>
            <consortium name="Mycorrhizal Genomics Consortium"/>
            <person name="Kohler A."/>
            <person name="Kuo A."/>
            <person name="Nagy L.G."/>
            <person name="Floudas D."/>
            <person name="Copeland A."/>
            <person name="Barry K.W."/>
            <person name="Cichocki N."/>
            <person name="Veneault-Fourrey C."/>
            <person name="LaButti K."/>
            <person name="Lindquist E.A."/>
            <person name="Lipzen A."/>
            <person name="Lundell T."/>
            <person name="Morin E."/>
            <person name="Murat C."/>
            <person name="Riley R."/>
            <person name="Ohm R."/>
            <person name="Sun H."/>
            <person name="Tunlid A."/>
            <person name="Henrissat B."/>
            <person name="Grigoriev I.V."/>
            <person name="Hibbett D.S."/>
            <person name="Martin F."/>
        </authorList>
    </citation>
    <scope>NUCLEOTIDE SEQUENCE [LARGE SCALE GENOMIC DNA]</scope>
    <source>
        <strain evidence="1 2">Koide BX008</strain>
    </source>
</reference>
<proteinExistence type="predicted"/>
<evidence type="ECO:0000313" key="1">
    <source>
        <dbReference type="EMBL" id="KIL66500.1"/>
    </source>
</evidence>
<dbReference type="EMBL" id="KN818236">
    <property type="protein sequence ID" value="KIL66500.1"/>
    <property type="molecule type" value="Genomic_DNA"/>
</dbReference>
<keyword evidence="2" id="KW-1185">Reference proteome</keyword>
<dbReference type="Proteomes" id="UP000054549">
    <property type="component" value="Unassembled WGS sequence"/>
</dbReference>
<gene>
    <name evidence="1" type="ORF">M378DRAFT_177841</name>
</gene>
<organism evidence="1 2">
    <name type="scientific">Amanita muscaria (strain Koide BX008)</name>
    <dbReference type="NCBI Taxonomy" id="946122"/>
    <lineage>
        <taxon>Eukaryota</taxon>
        <taxon>Fungi</taxon>
        <taxon>Dikarya</taxon>
        <taxon>Basidiomycota</taxon>
        <taxon>Agaricomycotina</taxon>
        <taxon>Agaricomycetes</taxon>
        <taxon>Agaricomycetidae</taxon>
        <taxon>Agaricales</taxon>
        <taxon>Pluteineae</taxon>
        <taxon>Amanitaceae</taxon>
        <taxon>Amanita</taxon>
    </lineage>
</organism>
<accession>A0A0C2ST35</accession>
<dbReference type="AlphaFoldDB" id="A0A0C2ST35"/>
<dbReference type="OrthoDB" id="3120233at2759"/>
<evidence type="ECO:0000313" key="2">
    <source>
        <dbReference type="Proteomes" id="UP000054549"/>
    </source>
</evidence>
<sequence>MDISSKRNSRGFLALRHQVEKLGEEAYEKHGCNFVAILVDEPELNRESRLNKPSMIYKTLGVSGRTYSELFAVNLKLSLNPLISERCEHRASRGKVLSRGHGDGNLSRDPDQYFGNQSSDYLDQDFSPRNRAPGSYIRRPYYINAKKAIVNEANKAGVDIHWGKLPWKRLPNICAKFGVYINNYPDGLASPFESVDVPFHLGLAGLSDDEHKTLIHALRREKMYPMHFLRVEDERVLIYAPPPPDSPRSRSKRIFLDGTYDYKGHRQVEVIRDLDNEIYERQPQKRRPGRPRKIINQNIQELESLNSVQHSVSKRRLNEFYADRPEKRIRFFE</sequence>